<feature type="compositionally biased region" description="Basic and acidic residues" evidence="1">
    <location>
        <begin position="126"/>
        <end position="140"/>
    </location>
</feature>
<organism evidence="2 3">
    <name type="scientific">Sanghuangporus baumii</name>
    <name type="common">Phellinus baumii</name>
    <dbReference type="NCBI Taxonomy" id="108892"/>
    <lineage>
        <taxon>Eukaryota</taxon>
        <taxon>Fungi</taxon>
        <taxon>Dikarya</taxon>
        <taxon>Basidiomycota</taxon>
        <taxon>Agaricomycotina</taxon>
        <taxon>Agaricomycetes</taxon>
        <taxon>Hymenochaetales</taxon>
        <taxon>Hymenochaetaceae</taxon>
        <taxon>Sanghuangporus</taxon>
    </lineage>
</organism>
<evidence type="ECO:0000256" key="1">
    <source>
        <dbReference type="SAM" id="MobiDB-lite"/>
    </source>
</evidence>
<dbReference type="Proteomes" id="UP000757232">
    <property type="component" value="Unassembled WGS sequence"/>
</dbReference>
<sequence length="140" mass="15886">MLVGGEPELLTFFSSTSDDDYSHFHPPLHLLESPIREELKKMNRDLTFLVDFSDSGSQDPKKKRKLTIKYYPVSDPVDTRDDGGDDSSRGSGRSDRYARKEPVLWRTFEGKDDYALRSTAASAWREGPRGSEKAPKDKVT</sequence>
<dbReference type="EMBL" id="LNZH02000180">
    <property type="protein sequence ID" value="OCB88360.1"/>
    <property type="molecule type" value="Genomic_DNA"/>
</dbReference>
<gene>
    <name evidence="2" type="ORF">A7U60_g4562</name>
</gene>
<feature type="region of interest" description="Disordered" evidence="1">
    <location>
        <begin position="52"/>
        <end position="96"/>
    </location>
</feature>
<feature type="compositionally biased region" description="Basic and acidic residues" evidence="1">
    <location>
        <begin position="77"/>
        <end position="96"/>
    </location>
</feature>
<keyword evidence="3" id="KW-1185">Reference proteome</keyword>
<name>A0A9Q5HYH6_SANBA</name>
<evidence type="ECO:0000313" key="2">
    <source>
        <dbReference type="EMBL" id="OCB88360.1"/>
    </source>
</evidence>
<dbReference type="AlphaFoldDB" id="A0A9Q5HYH6"/>
<proteinExistence type="predicted"/>
<accession>A0A9Q5HYH6</accession>
<evidence type="ECO:0000313" key="3">
    <source>
        <dbReference type="Proteomes" id="UP000757232"/>
    </source>
</evidence>
<protein>
    <submittedName>
        <fullName evidence="2">Uncharacterized protein</fullName>
    </submittedName>
</protein>
<reference evidence="2" key="1">
    <citation type="submission" date="2016-06" db="EMBL/GenBank/DDBJ databases">
        <title>Draft Genome sequence of the fungus Inonotus baumii.</title>
        <authorList>
            <person name="Zhu H."/>
            <person name="Lin W."/>
        </authorList>
    </citation>
    <scope>NUCLEOTIDE SEQUENCE</scope>
    <source>
        <strain evidence="2">821</strain>
    </source>
</reference>
<feature type="region of interest" description="Disordered" evidence="1">
    <location>
        <begin position="119"/>
        <end position="140"/>
    </location>
</feature>
<comment type="caution">
    <text evidence="2">The sequence shown here is derived from an EMBL/GenBank/DDBJ whole genome shotgun (WGS) entry which is preliminary data.</text>
</comment>